<gene>
    <name evidence="1" type="ORF">ACI1P1_23010</name>
</gene>
<reference evidence="1" key="1">
    <citation type="submission" date="2024-12" db="EMBL/GenBank/DDBJ databases">
        <authorList>
            <person name="Wu N."/>
        </authorList>
    </citation>
    <scope>NUCLEOTIDE SEQUENCE</scope>
    <source>
        <strain evidence="1">P15</strain>
    </source>
</reference>
<comment type="caution">
    <text evidence="1">The sequence shown here is derived from an EMBL/GenBank/DDBJ whole genome shotgun (WGS) entry which is preliminary data.</text>
</comment>
<accession>A0ACC7P6E1</accession>
<dbReference type="EMBL" id="JBJURJ010000017">
    <property type="protein sequence ID" value="MFM9331169.1"/>
    <property type="molecule type" value="Genomic_DNA"/>
</dbReference>
<protein>
    <submittedName>
        <fullName evidence="1">Efflux RND transporter periplasmic adaptor subunit</fullName>
    </submittedName>
</protein>
<keyword evidence="2" id="KW-1185">Reference proteome</keyword>
<proteinExistence type="predicted"/>
<dbReference type="Proteomes" id="UP001631969">
    <property type="component" value="Unassembled WGS sequence"/>
</dbReference>
<sequence>MLIKGNRPQIRPADYCKAPHSLRLSVTALLAAASITVFTSGCSLLPKEEEALKPPLVKPVQQNMELYEVKRASIARQLKGSAVFTPAERQELSFKESGGRLKELLVNLGDTVKAGDPVAKIEAGDLEIKLQQQRLTVEKARILLEQTIEEQPGNERAFRLKAIDLESAQLQLNSLEEQLKRTTLVSTIGGIVTFLSPLQAGDSVQAYSTVVGISNPKKVNLVYESSSGNDLAGVEVGMEVSFNYREKEYKGTVLQTPSTALVGNAAAGNKALQEKNAKSIYFSILNPPEDASLGSSVYFTLTQEMRENVLVIPRGALRSYGGRNYVQILDGQSRKEADVEQGIVTQTDVEIRQGLKEGQKVIISN</sequence>
<evidence type="ECO:0000313" key="2">
    <source>
        <dbReference type="Proteomes" id="UP001631969"/>
    </source>
</evidence>
<evidence type="ECO:0000313" key="1">
    <source>
        <dbReference type="EMBL" id="MFM9331169.1"/>
    </source>
</evidence>
<organism evidence="1 2">
    <name type="scientific">Paenibacillus mesotrionivorans</name>
    <dbReference type="NCBI Taxonomy" id="3160968"/>
    <lineage>
        <taxon>Bacteria</taxon>
        <taxon>Bacillati</taxon>
        <taxon>Bacillota</taxon>
        <taxon>Bacilli</taxon>
        <taxon>Bacillales</taxon>
        <taxon>Paenibacillaceae</taxon>
        <taxon>Paenibacillus</taxon>
    </lineage>
</organism>
<name>A0ACC7P6E1_9BACL</name>